<name>K8E9C2_9CHLO</name>
<reference evidence="3 4" key="1">
    <citation type="submission" date="2011-10" db="EMBL/GenBank/DDBJ databases">
        <authorList>
            <person name="Genoscope - CEA"/>
        </authorList>
    </citation>
    <scope>NUCLEOTIDE SEQUENCE [LARGE SCALE GENOMIC DNA]</scope>
    <source>
        <strain evidence="3 4">RCC 1105</strain>
    </source>
</reference>
<feature type="domain" description="Activator of Hsp90 ATPase AHSA1-like N-terminal" evidence="2">
    <location>
        <begin position="67"/>
        <end position="220"/>
    </location>
</feature>
<protein>
    <recommendedName>
        <fullName evidence="2">Activator of Hsp90 ATPase AHSA1-like N-terminal domain-containing protein</fullName>
    </recommendedName>
</protein>
<dbReference type="InterPro" id="IPR015310">
    <property type="entry name" value="AHSA1-like_N"/>
</dbReference>
<proteinExistence type="inferred from homology"/>
<evidence type="ECO:0000259" key="2">
    <source>
        <dbReference type="SMART" id="SM01000"/>
    </source>
</evidence>
<dbReference type="InterPro" id="IPR036338">
    <property type="entry name" value="Aha1"/>
</dbReference>
<dbReference type="Proteomes" id="UP000198341">
    <property type="component" value="Chromosome 1"/>
</dbReference>
<dbReference type="OrthoDB" id="567237at2759"/>
<dbReference type="RefSeq" id="XP_007515367.1">
    <property type="nucleotide sequence ID" value="XM_007515305.1"/>
</dbReference>
<dbReference type="SMART" id="SM01000">
    <property type="entry name" value="Aha1_N"/>
    <property type="match status" value="1"/>
</dbReference>
<dbReference type="AlphaFoldDB" id="K8E9C2"/>
<evidence type="ECO:0000313" key="4">
    <source>
        <dbReference type="Proteomes" id="UP000198341"/>
    </source>
</evidence>
<evidence type="ECO:0000313" key="3">
    <source>
        <dbReference type="EMBL" id="CCO14246.1"/>
    </source>
</evidence>
<dbReference type="KEGG" id="bpg:Bathy01g06600"/>
<dbReference type="GO" id="GO:0051087">
    <property type="term" value="F:protein-folding chaperone binding"/>
    <property type="evidence" value="ECO:0007669"/>
    <property type="project" value="InterPro"/>
</dbReference>
<gene>
    <name evidence="3" type="ORF">Bathy01g06600</name>
</gene>
<dbReference type="GO" id="GO:0006457">
    <property type="term" value="P:protein folding"/>
    <property type="evidence" value="ECO:0007669"/>
    <property type="project" value="TreeGrafter"/>
</dbReference>
<sequence>MSGLECNSKKGYHYWWDNVPGGGDGGGGNDNNNNNNKQLTREESLRLEEESQKVKGSKWNAAQTFEERSYLSWAETTLNEILRRQCKDELWFASEKEHIKSKEVRGGWRRRFLLLSVKKLTGNCSIVLSRGKMKHGLDLETTEFEIKATYTKGEYFDYDDGYVEVDGTFTVPEISIETIADDEFEIRDAKAKEPKEVEDENERKALKEDCELFMKDLKGFVTGACEHLEQKLAEKAND</sequence>
<dbReference type="GO" id="GO:0005829">
    <property type="term" value="C:cytosol"/>
    <property type="evidence" value="ECO:0007669"/>
    <property type="project" value="TreeGrafter"/>
</dbReference>
<dbReference type="GeneID" id="19018395"/>
<organism evidence="3 4">
    <name type="scientific">Bathycoccus prasinos</name>
    <dbReference type="NCBI Taxonomy" id="41875"/>
    <lineage>
        <taxon>Eukaryota</taxon>
        <taxon>Viridiplantae</taxon>
        <taxon>Chlorophyta</taxon>
        <taxon>Mamiellophyceae</taxon>
        <taxon>Mamiellales</taxon>
        <taxon>Bathycoccaceae</taxon>
        <taxon>Bathycoccus</taxon>
    </lineage>
</organism>
<dbReference type="Gene3D" id="3.15.10.20">
    <property type="entry name" value="Activator of Hsp90 ATPase Aha1, N-terminal domain"/>
    <property type="match status" value="1"/>
</dbReference>
<dbReference type="PANTHER" id="PTHR13009:SF22">
    <property type="entry name" value="LD43819P"/>
    <property type="match status" value="1"/>
</dbReference>
<dbReference type="Pfam" id="PF09229">
    <property type="entry name" value="Aha1_N"/>
    <property type="match status" value="1"/>
</dbReference>
<keyword evidence="4" id="KW-1185">Reference proteome</keyword>
<dbReference type="EMBL" id="FO082278">
    <property type="protein sequence ID" value="CCO14246.1"/>
    <property type="molecule type" value="Genomic_DNA"/>
</dbReference>
<dbReference type="SUPFAM" id="SSF103111">
    <property type="entry name" value="Activator of Hsp90 ATPase, Aha1"/>
    <property type="match status" value="1"/>
</dbReference>
<dbReference type="GO" id="GO:0001671">
    <property type="term" value="F:ATPase activator activity"/>
    <property type="evidence" value="ECO:0007669"/>
    <property type="project" value="InterPro"/>
</dbReference>
<accession>K8E9C2</accession>
<dbReference type="STRING" id="41875.K8E9C2"/>
<comment type="similarity">
    <text evidence="1">Belongs to the AHA1 family.</text>
</comment>
<evidence type="ECO:0000256" key="1">
    <source>
        <dbReference type="ARBA" id="ARBA00006817"/>
    </source>
</evidence>
<dbReference type="PANTHER" id="PTHR13009">
    <property type="entry name" value="HEAT SHOCK PROTEIN 90 HSP90 CO-CHAPERONE AHA-1"/>
    <property type="match status" value="1"/>
</dbReference>